<evidence type="ECO:0008006" key="6">
    <source>
        <dbReference type="Google" id="ProtNLM"/>
    </source>
</evidence>
<dbReference type="GO" id="GO:0016491">
    <property type="term" value="F:oxidoreductase activity"/>
    <property type="evidence" value="ECO:0007669"/>
    <property type="project" value="UniProtKB-KW"/>
</dbReference>
<dbReference type="Proteomes" id="UP000248917">
    <property type="component" value="Unassembled WGS sequence"/>
</dbReference>
<evidence type="ECO:0000256" key="1">
    <source>
        <dbReference type="ARBA" id="ARBA00004240"/>
    </source>
</evidence>
<dbReference type="PANTHER" id="PTHR43899:SF13">
    <property type="entry name" value="RH59310P"/>
    <property type="match status" value="1"/>
</dbReference>
<dbReference type="RefSeq" id="WP_111390847.1">
    <property type="nucleotide sequence ID" value="NZ_QKTX01000001.1"/>
</dbReference>
<dbReference type="PROSITE" id="PS00061">
    <property type="entry name" value="ADH_SHORT"/>
    <property type="match status" value="1"/>
</dbReference>
<dbReference type="EMBL" id="QKTX01000001">
    <property type="protein sequence ID" value="PZV87153.1"/>
    <property type="molecule type" value="Genomic_DNA"/>
</dbReference>
<dbReference type="Pfam" id="PF00106">
    <property type="entry name" value="adh_short"/>
    <property type="match status" value="1"/>
</dbReference>
<evidence type="ECO:0000313" key="4">
    <source>
        <dbReference type="EMBL" id="PZV87153.1"/>
    </source>
</evidence>
<dbReference type="PIRSF" id="PIRSF000126">
    <property type="entry name" value="11-beta-HSD1"/>
    <property type="match status" value="1"/>
</dbReference>
<evidence type="ECO:0000313" key="5">
    <source>
        <dbReference type="Proteomes" id="UP000248917"/>
    </source>
</evidence>
<sequence length="267" mass="28647">MKLSEKNIFLQKYGNWAVVTGASSGIGRALAIELAKIGFDLILVGRNQPSLAELGQKIENQYFSQTKIIVADLSNTGGNQQVLDKTRDLPVGLLVLSAGFGTSGLFLQGDMLEESEMIDVNILSPLILSQAFALRFSERGKGGIIFLSSIVAFQGVPFAANYAATKAYIQTLAEGLQQELGQNRIDVLAACPGPVGSGFATRAKMVMGKTLTPEEIALPILSALGKKGTVFPGTLTKILKGALWFLPRWGKVRVMGMVMGGFTKHRR</sequence>
<evidence type="ECO:0000256" key="2">
    <source>
        <dbReference type="ARBA" id="ARBA00006484"/>
    </source>
</evidence>
<dbReference type="SUPFAM" id="SSF51735">
    <property type="entry name" value="NAD(P)-binding Rossmann-fold domains"/>
    <property type="match status" value="1"/>
</dbReference>
<dbReference type="InterPro" id="IPR020904">
    <property type="entry name" value="Sc_DH/Rdtase_CS"/>
</dbReference>
<name>A0A326RZC0_9BACT</name>
<gene>
    <name evidence="4" type="ORF">CLV31_10125</name>
</gene>
<comment type="caution">
    <text evidence="4">The sequence shown here is derived from an EMBL/GenBank/DDBJ whole genome shotgun (WGS) entry which is preliminary data.</text>
</comment>
<dbReference type="PANTHER" id="PTHR43899">
    <property type="entry name" value="RH59310P"/>
    <property type="match status" value="1"/>
</dbReference>
<dbReference type="OrthoDB" id="9808814at2"/>
<evidence type="ECO:0000256" key="3">
    <source>
        <dbReference type="ARBA" id="ARBA00023002"/>
    </source>
</evidence>
<proteinExistence type="inferred from homology"/>
<dbReference type="InterPro" id="IPR036291">
    <property type="entry name" value="NAD(P)-bd_dom_sf"/>
</dbReference>
<reference evidence="4 5" key="1">
    <citation type="submission" date="2018-06" db="EMBL/GenBank/DDBJ databases">
        <title>Genomic Encyclopedia of Archaeal and Bacterial Type Strains, Phase II (KMG-II): from individual species to whole genera.</title>
        <authorList>
            <person name="Goeker M."/>
        </authorList>
    </citation>
    <scope>NUCLEOTIDE SEQUENCE [LARGE SCALE GENOMIC DNA]</scope>
    <source>
        <strain evidence="4 5">T4</strain>
    </source>
</reference>
<organism evidence="4 5">
    <name type="scientific">Algoriphagus aquaeductus</name>
    <dbReference type="NCBI Taxonomy" id="475299"/>
    <lineage>
        <taxon>Bacteria</taxon>
        <taxon>Pseudomonadati</taxon>
        <taxon>Bacteroidota</taxon>
        <taxon>Cytophagia</taxon>
        <taxon>Cytophagales</taxon>
        <taxon>Cyclobacteriaceae</taxon>
        <taxon>Algoriphagus</taxon>
    </lineage>
</organism>
<dbReference type="Gene3D" id="3.40.50.720">
    <property type="entry name" value="NAD(P)-binding Rossmann-like Domain"/>
    <property type="match status" value="1"/>
</dbReference>
<keyword evidence="5" id="KW-1185">Reference proteome</keyword>
<dbReference type="AlphaFoldDB" id="A0A326RZC0"/>
<accession>A0A326RZC0</accession>
<comment type="subcellular location">
    <subcellularLocation>
        <location evidence="1">Endoplasmic reticulum</location>
    </subcellularLocation>
</comment>
<protein>
    <recommendedName>
        <fullName evidence="6">Short-subunit dehydrogenase</fullName>
    </recommendedName>
</protein>
<dbReference type="InterPro" id="IPR051019">
    <property type="entry name" value="VLCFA-Steroid_DH"/>
</dbReference>
<keyword evidence="3" id="KW-0560">Oxidoreductase</keyword>
<dbReference type="InterPro" id="IPR002347">
    <property type="entry name" value="SDR_fam"/>
</dbReference>
<comment type="similarity">
    <text evidence="2">Belongs to the short-chain dehydrogenases/reductases (SDR) family.</text>
</comment>
<dbReference type="PRINTS" id="PR00081">
    <property type="entry name" value="GDHRDH"/>
</dbReference>